<evidence type="ECO:0000313" key="2">
    <source>
        <dbReference type="Proteomes" id="UP000799754"/>
    </source>
</evidence>
<dbReference type="EMBL" id="MU006724">
    <property type="protein sequence ID" value="KAF2625800.1"/>
    <property type="molecule type" value="Genomic_DNA"/>
</dbReference>
<organism evidence="1 2">
    <name type="scientific">Macroventuria anomochaeta</name>
    <dbReference type="NCBI Taxonomy" id="301207"/>
    <lineage>
        <taxon>Eukaryota</taxon>
        <taxon>Fungi</taxon>
        <taxon>Dikarya</taxon>
        <taxon>Ascomycota</taxon>
        <taxon>Pezizomycotina</taxon>
        <taxon>Dothideomycetes</taxon>
        <taxon>Pleosporomycetidae</taxon>
        <taxon>Pleosporales</taxon>
        <taxon>Pleosporineae</taxon>
        <taxon>Didymellaceae</taxon>
        <taxon>Macroventuria</taxon>
    </lineage>
</organism>
<gene>
    <name evidence="1" type="ORF">BU25DRAFT_111488</name>
</gene>
<reference evidence="1" key="1">
    <citation type="journal article" date="2020" name="Stud. Mycol.">
        <title>101 Dothideomycetes genomes: a test case for predicting lifestyles and emergence of pathogens.</title>
        <authorList>
            <person name="Haridas S."/>
            <person name="Albert R."/>
            <person name="Binder M."/>
            <person name="Bloem J."/>
            <person name="Labutti K."/>
            <person name="Salamov A."/>
            <person name="Andreopoulos B."/>
            <person name="Baker S."/>
            <person name="Barry K."/>
            <person name="Bills G."/>
            <person name="Bluhm B."/>
            <person name="Cannon C."/>
            <person name="Castanera R."/>
            <person name="Culley D."/>
            <person name="Daum C."/>
            <person name="Ezra D."/>
            <person name="Gonzalez J."/>
            <person name="Henrissat B."/>
            <person name="Kuo A."/>
            <person name="Liang C."/>
            <person name="Lipzen A."/>
            <person name="Lutzoni F."/>
            <person name="Magnuson J."/>
            <person name="Mondo S."/>
            <person name="Nolan M."/>
            <person name="Ohm R."/>
            <person name="Pangilinan J."/>
            <person name="Park H.-J."/>
            <person name="Ramirez L."/>
            <person name="Alfaro M."/>
            <person name="Sun H."/>
            <person name="Tritt A."/>
            <person name="Yoshinaga Y."/>
            <person name="Zwiers L.-H."/>
            <person name="Turgeon B."/>
            <person name="Goodwin S."/>
            <person name="Spatafora J."/>
            <person name="Crous P."/>
            <person name="Grigoriev I."/>
        </authorList>
    </citation>
    <scope>NUCLEOTIDE SEQUENCE</scope>
    <source>
        <strain evidence="1">CBS 525.71</strain>
    </source>
</reference>
<proteinExistence type="predicted"/>
<comment type="caution">
    <text evidence="1">The sequence shown here is derived from an EMBL/GenBank/DDBJ whole genome shotgun (WGS) entry which is preliminary data.</text>
</comment>
<accession>A0ACB6RUZ4</accession>
<sequence>MRETSALVVNPSTISCVRRRPMKPLTPLSLLIPGAKERAKQGCRGETGLIVGHMELVLRRMARIASFRIQKPTSNLLIPKLWRNSAFPLCQSDNARYWWFPYPVSLRTQRSLEVKNREVRLPSF</sequence>
<dbReference type="Proteomes" id="UP000799754">
    <property type="component" value="Unassembled WGS sequence"/>
</dbReference>
<protein>
    <submittedName>
        <fullName evidence="1">Uncharacterized protein</fullName>
    </submittedName>
</protein>
<name>A0ACB6RUZ4_9PLEO</name>
<evidence type="ECO:0000313" key="1">
    <source>
        <dbReference type="EMBL" id="KAF2625800.1"/>
    </source>
</evidence>
<keyword evidence="2" id="KW-1185">Reference proteome</keyword>